<evidence type="ECO:0000313" key="1">
    <source>
        <dbReference type="EMBL" id="QNF31369.1"/>
    </source>
</evidence>
<keyword evidence="1" id="KW-0614">Plasmid</keyword>
<keyword evidence="2" id="KW-1185">Reference proteome</keyword>
<dbReference type="AlphaFoldDB" id="A0A7G7G2I5"/>
<protein>
    <submittedName>
        <fullName evidence="1">Uncharacterized protein</fullName>
    </submittedName>
</protein>
<sequence>MNAINKHWEADPNAPWQQNLFGSVDIRTEQAEETLIASYWPWKESWQWRIYVFNNVPDMQESGTCATEEAARQAIQYYISLTH</sequence>
<reference evidence="1 2" key="1">
    <citation type="journal article" date="2018" name="Int. J. Syst. Evol. Microbiol.">
        <title>Adhaeribacter swui sp. nov., isolated from wet mud.</title>
        <authorList>
            <person name="Kim D.U."/>
            <person name="Kim K.W."/>
            <person name="Kang M.S."/>
            <person name="Kim J.Y."/>
            <person name="Jang J.H."/>
            <person name="Kim M.K."/>
        </authorList>
    </citation>
    <scope>NUCLEOTIDE SEQUENCE [LARGE SCALE GENOMIC DNA]</scope>
    <source>
        <strain evidence="1 2">KCTC 52873</strain>
        <plasmid evidence="1">unnamed2</plasmid>
    </source>
</reference>
<organism evidence="1 2">
    <name type="scientific">Adhaeribacter swui</name>
    <dbReference type="NCBI Taxonomy" id="2086471"/>
    <lineage>
        <taxon>Bacteria</taxon>
        <taxon>Pseudomonadati</taxon>
        <taxon>Bacteroidota</taxon>
        <taxon>Cytophagia</taxon>
        <taxon>Cytophagales</taxon>
        <taxon>Hymenobacteraceae</taxon>
        <taxon>Adhaeribacter</taxon>
    </lineage>
</organism>
<dbReference type="RefSeq" id="WP_185269935.1">
    <property type="nucleotide sequence ID" value="NZ_CP055155.1"/>
</dbReference>
<dbReference type="EMBL" id="CP055155">
    <property type="protein sequence ID" value="QNF31369.1"/>
    <property type="molecule type" value="Genomic_DNA"/>
</dbReference>
<dbReference type="KEGG" id="aswu:HUW51_01015"/>
<dbReference type="Proteomes" id="UP000515237">
    <property type="component" value="Plasmid unnamed2"/>
</dbReference>
<name>A0A7G7G2I5_9BACT</name>
<gene>
    <name evidence="1" type="ORF">HUW51_01015</name>
</gene>
<geneLocation type="plasmid" evidence="1 2">
    <name>unnamed2</name>
</geneLocation>
<proteinExistence type="predicted"/>
<evidence type="ECO:0000313" key="2">
    <source>
        <dbReference type="Proteomes" id="UP000515237"/>
    </source>
</evidence>
<accession>A0A7G7G2I5</accession>